<evidence type="ECO:0000313" key="4">
    <source>
        <dbReference type="Proteomes" id="UP000585638"/>
    </source>
</evidence>
<evidence type="ECO:0000313" key="3">
    <source>
        <dbReference type="EMBL" id="MBB5892967.1"/>
    </source>
</evidence>
<dbReference type="PROSITE" id="PS50104">
    <property type="entry name" value="TIR"/>
    <property type="match status" value="1"/>
</dbReference>
<accession>A0A7W9KHZ8</accession>
<dbReference type="Proteomes" id="UP000585638">
    <property type="component" value="Unassembled WGS sequence"/>
</dbReference>
<organism evidence="3 4">
    <name type="scientific">Kutzneria kofuensis</name>
    <dbReference type="NCBI Taxonomy" id="103725"/>
    <lineage>
        <taxon>Bacteria</taxon>
        <taxon>Bacillati</taxon>
        <taxon>Actinomycetota</taxon>
        <taxon>Actinomycetes</taxon>
        <taxon>Pseudonocardiales</taxon>
        <taxon>Pseudonocardiaceae</taxon>
        <taxon>Kutzneria</taxon>
    </lineage>
</organism>
<dbReference type="InterPro" id="IPR000157">
    <property type="entry name" value="TIR_dom"/>
</dbReference>
<evidence type="ECO:0000256" key="1">
    <source>
        <dbReference type="SAM" id="MobiDB-lite"/>
    </source>
</evidence>
<dbReference type="Gene3D" id="3.40.50.10140">
    <property type="entry name" value="Toll/interleukin-1 receptor homology (TIR) domain"/>
    <property type="match status" value="1"/>
</dbReference>
<proteinExistence type="predicted"/>
<dbReference type="Pfam" id="PF13676">
    <property type="entry name" value="TIR_2"/>
    <property type="match status" value="1"/>
</dbReference>
<comment type="caution">
    <text evidence="3">The sequence shown here is derived from an EMBL/GenBank/DDBJ whole genome shotgun (WGS) entry which is preliminary data.</text>
</comment>
<gene>
    <name evidence="3" type="ORF">BJ998_004163</name>
</gene>
<dbReference type="AlphaFoldDB" id="A0A7W9KHZ8"/>
<reference evidence="3 4" key="1">
    <citation type="submission" date="2020-08" db="EMBL/GenBank/DDBJ databases">
        <title>Sequencing the genomes of 1000 actinobacteria strains.</title>
        <authorList>
            <person name="Klenk H.-P."/>
        </authorList>
    </citation>
    <scope>NUCLEOTIDE SEQUENCE [LARGE SCALE GENOMIC DNA]</scope>
    <source>
        <strain evidence="3 4">DSM 43851</strain>
    </source>
</reference>
<dbReference type="GO" id="GO:0007165">
    <property type="term" value="P:signal transduction"/>
    <property type="evidence" value="ECO:0007669"/>
    <property type="project" value="InterPro"/>
</dbReference>
<feature type="compositionally biased region" description="Basic residues" evidence="1">
    <location>
        <begin position="151"/>
        <end position="162"/>
    </location>
</feature>
<dbReference type="InterPro" id="IPR035897">
    <property type="entry name" value="Toll_tir_struct_dom_sf"/>
</dbReference>
<protein>
    <recommendedName>
        <fullName evidence="2">TIR domain-containing protein</fullName>
    </recommendedName>
</protein>
<feature type="domain" description="TIR" evidence="2">
    <location>
        <begin position="1"/>
        <end position="146"/>
    </location>
</feature>
<dbReference type="EMBL" id="JACHIR010000001">
    <property type="protein sequence ID" value="MBB5892967.1"/>
    <property type="molecule type" value="Genomic_DNA"/>
</dbReference>
<evidence type="ECO:0000259" key="2">
    <source>
        <dbReference type="PROSITE" id="PS50104"/>
    </source>
</evidence>
<feature type="region of interest" description="Disordered" evidence="1">
    <location>
        <begin position="140"/>
        <end position="162"/>
    </location>
</feature>
<dbReference type="SUPFAM" id="SSF52200">
    <property type="entry name" value="Toll/Interleukin receptor TIR domain"/>
    <property type="match status" value="1"/>
</dbReference>
<keyword evidence="4" id="KW-1185">Reference proteome</keyword>
<sequence length="162" mass="18451">MAAIFINYRSQSEAYAAALLDERLSKRFGSNQVFRASRSIDAGEDYELAITRAIEQCAAMLVIVGPNWSQHFTKGADTDWVLQEITKAMALTIPIIPVLLSKVDRLRAEEVPTELAKLARVQYLRFDYRNLDQDAEKIAQELAGSVSPPPPRRRWRFRKKGR</sequence>
<dbReference type="RefSeq" id="WP_184864027.1">
    <property type="nucleotide sequence ID" value="NZ_BAAAWY010000001.1"/>
</dbReference>
<name>A0A7W9KHZ8_9PSEU</name>